<accession>A0ABQ8T029</accession>
<dbReference type="EMBL" id="JAJSOF020000017">
    <property type="protein sequence ID" value="KAJ4439814.1"/>
    <property type="molecule type" value="Genomic_DNA"/>
</dbReference>
<proteinExistence type="predicted"/>
<feature type="compositionally biased region" description="Basic and acidic residues" evidence="1">
    <location>
        <begin position="115"/>
        <end position="129"/>
    </location>
</feature>
<gene>
    <name evidence="2" type="ORF">ANN_07942</name>
</gene>
<evidence type="ECO:0000256" key="1">
    <source>
        <dbReference type="SAM" id="MobiDB-lite"/>
    </source>
</evidence>
<sequence>MAGLCEGCNEPPGSLEASKRTGDSGGGKRKLTAREIRHVKDDRPLYEAASSTKLVEMYEVTFAARRSEPYKLHTYTPGSCVVVTIEQAGVEPCPHAHKSATQGVDVTGVEINRGVEGENHSDGKGEPRAGKSCGHGSRMNTMVALTTVSFVPNDEQQLAAAGGDSREVVAGTPGPRTATLLVKTGNQQQFEPLLQNFLTESYPAFARIGLRENPGKNLNQVTCPDRDSNPGHLVSQPDALTVTPQVDKYLKDLNRLPDSMKFLNALAAMHGEYISSNGSHNCALAPAPNLRVFQRDRQRTELVMLFASTERTGTKGFVGSCDAEDWVNLAQGVLSSKPILIIGRCHVGFLASTSKRGLVRIRVAWWAFFTRILVEPGPVHLGVSDKAQAHPDHRTQSVEPGPVRLGVSDQTQAHPDHRSCQVGFLDSDLSRARSVRLEYLTKHKLILIIGRCQYLTPRNLTKHKLILIIGRCQVGFLDSDLSRARSCTTPDLGVSDKTQAHPDIGRCQVGFLHSDLSRARSLRLGVSDKTQAHPDHRAVRSAFLTHFLVEPVPVRLGISDKTQAHPDHRTLSVEPGPVRLGVSDKTKLILIIGRCQVGFLDSGPVSSDKTQAHPDHRTCQVLILSVEPEGHEVKLPALPGGPQILVEPGPVRLGVSDKHKLILIIGRCQVGFLDSDLSRARSCTPGVSDKTQGWTLSGGVFLTQILVEPGPVRLGVSDKTQAHPDHWTLSGGLS</sequence>
<name>A0ABQ8T029_PERAM</name>
<evidence type="ECO:0000313" key="2">
    <source>
        <dbReference type="EMBL" id="KAJ4439814.1"/>
    </source>
</evidence>
<reference evidence="2 3" key="1">
    <citation type="journal article" date="2022" name="Allergy">
        <title>Genome assembly and annotation of Periplaneta americana reveal a comprehensive cockroach allergen profile.</title>
        <authorList>
            <person name="Wang L."/>
            <person name="Xiong Q."/>
            <person name="Saelim N."/>
            <person name="Wang L."/>
            <person name="Nong W."/>
            <person name="Wan A.T."/>
            <person name="Shi M."/>
            <person name="Liu X."/>
            <person name="Cao Q."/>
            <person name="Hui J.H.L."/>
            <person name="Sookrung N."/>
            <person name="Leung T.F."/>
            <person name="Tungtrongchitr A."/>
            <person name="Tsui S.K.W."/>
        </authorList>
    </citation>
    <scope>NUCLEOTIDE SEQUENCE [LARGE SCALE GENOMIC DNA]</scope>
    <source>
        <strain evidence="2">PWHHKU_190912</strain>
    </source>
</reference>
<evidence type="ECO:0000313" key="3">
    <source>
        <dbReference type="Proteomes" id="UP001148838"/>
    </source>
</evidence>
<keyword evidence="3" id="KW-1185">Reference proteome</keyword>
<feature type="region of interest" description="Disordered" evidence="1">
    <location>
        <begin position="115"/>
        <end position="137"/>
    </location>
</feature>
<protein>
    <submittedName>
        <fullName evidence="2">Uncharacterized protein</fullName>
    </submittedName>
</protein>
<comment type="caution">
    <text evidence="2">The sequence shown here is derived from an EMBL/GenBank/DDBJ whole genome shotgun (WGS) entry which is preliminary data.</text>
</comment>
<feature type="region of interest" description="Disordered" evidence="1">
    <location>
        <begin position="1"/>
        <end position="32"/>
    </location>
</feature>
<organism evidence="2 3">
    <name type="scientific">Periplaneta americana</name>
    <name type="common">American cockroach</name>
    <name type="synonym">Blatta americana</name>
    <dbReference type="NCBI Taxonomy" id="6978"/>
    <lineage>
        <taxon>Eukaryota</taxon>
        <taxon>Metazoa</taxon>
        <taxon>Ecdysozoa</taxon>
        <taxon>Arthropoda</taxon>
        <taxon>Hexapoda</taxon>
        <taxon>Insecta</taxon>
        <taxon>Pterygota</taxon>
        <taxon>Neoptera</taxon>
        <taxon>Polyneoptera</taxon>
        <taxon>Dictyoptera</taxon>
        <taxon>Blattodea</taxon>
        <taxon>Blattoidea</taxon>
        <taxon>Blattidae</taxon>
        <taxon>Blattinae</taxon>
        <taxon>Periplaneta</taxon>
    </lineage>
</organism>
<dbReference type="Proteomes" id="UP001148838">
    <property type="component" value="Unassembled WGS sequence"/>
</dbReference>